<dbReference type="RefSeq" id="WP_122122704.1">
    <property type="nucleotide sequence ID" value="NZ_JBCHGO010000013.1"/>
</dbReference>
<dbReference type="InterPro" id="IPR029039">
    <property type="entry name" value="Flavoprotein-like_sf"/>
</dbReference>
<dbReference type="SUPFAM" id="SSF52218">
    <property type="entry name" value="Flavoproteins"/>
    <property type="match status" value="1"/>
</dbReference>
<organism evidence="3 4">
    <name type="scientific">Parabacteroides merdae</name>
    <dbReference type="NCBI Taxonomy" id="46503"/>
    <lineage>
        <taxon>Bacteria</taxon>
        <taxon>Pseudomonadati</taxon>
        <taxon>Bacteroidota</taxon>
        <taxon>Bacteroidia</taxon>
        <taxon>Bacteroidales</taxon>
        <taxon>Tannerellaceae</taxon>
        <taxon>Parabacteroides</taxon>
    </lineage>
</organism>
<evidence type="ECO:0000259" key="2">
    <source>
        <dbReference type="Pfam" id="PF18050"/>
    </source>
</evidence>
<feature type="domain" description="Cyclophilin-like" evidence="2">
    <location>
        <begin position="150"/>
        <end position="261"/>
    </location>
</feature>
<dbReference type="PANTHER" id="PTHR39201">
    <property type="entry name" value="EXPORTED PROTEIN-RELATED"/>
    <property type="match status" value="1"/>
</dbReference>
<dbReference type="Pfam" id="PF12682">
    <property type="entry name" value="Flavodoxin_4"/>
    <property type="match status" value="1"/>
</dbReference>
<dbReference type="InterPro" id="IPR041183">
    <property type="entry name" value="Cyclophilin-like"/>
</dbReference>
<dbReference type="PANTHER" id="PTHR39201:SF1">
    <property type="entry name" value="FLAVODOXIN-LIKE DOMAIN-CONTAINING PROTEIN"/>
    <property type="match status" value="1"/>
</dbReference>
<evidence type="ECO:0000313" key="3">
    <source>
        <dbReference type="EMBL" id="RGN46285.1"/>
    </source>
</evidence>
<dbReference type="Proteomes" id="UP000261088">
    <property type="component" value="Unassembled WGS sequence"/>
</dbReference>
<dbReference type="InterPro" id="IPR008254">
    <property type="entry name" value="Flavodoxin/NO_synth"/>
</dbReference>
<dbReference type="InterPro" id="IPR029000">
    <property type="entry name" value="Cyclophilin-like_dom_sf"/>
</dbReference>
<accession>A0AB37LQA7</accession>
<dbReference type="Gene3D" id="3.40.50.360">
    <property type="match status" value="1"/>
</dbReference>
<proteinExistence type="predicted"/>
<feature type="domain" description="Flavodoxin-like" evidence="1">
    <location>
        <begin position="3"/>
        <end position="130"/>
    </location>
</feature>
<evidence type="ECO:0000313" key="4">
    <source>
        <dbReference type="Proteomes" id="UP000261088"/>
    </source>
</evidence>
<protein>
    <recommendedName>
        <fullName evidence="5">Flavodoxin-like domain-containing protein</fullName>
    </recommendedName>
</protein>
<evidence type="ECO:0000259" key="1">
    <source>
        <dbReference type="Pfam" id="PF12682"/>
    </source>
</evidence>
<dbReference type="GO" id="GO:0010181">
    <property type="term" value="F:FMN binding"/>
    <property type="evidence" value="ECO:0007669"/>
    <property type="project" value="InterPro"/>
</dbReference>
<comment type="caution">
    <text evidence="3">The sequence shown here is derived from an EMBL/GenBank/DDBJ whole genome shotgun (WGS) entry which is preliminary data.</text>
</comment>
<evidence type="ECO:0008006" key="5">
    <source>
        <dbReference type="Google" id="ProtNLM"/>
    </source>
</evidence>
<dbReference type="EMBL" id="QSUP01000035">
    <property type="protein sequence ID" value="RGN46285.1"/>
    <property type="molecule type" value="Genomic_DNA"/>
</dbReference>
<gene>
    <name evidence="3" type="ORF">DXB61_17230</name>
</gene>
<dbReference type="Pfam" id="PF18050">
    <property type="entry name" value="Cyclophil_like2"/>
    <property type="match status" value="1"/>
</dbReference>
<reference evidence="3 4" key="1">
    <citation type="submission" date="2018-08" db="EMBL/GenBank/DDBJ databases">
        <title>A genome reference for cultivated species of the human gut microbiota.</title>
        <authorList>
            <person name="Zou Y."/>
            <person name="Xue W."/>
            <person name="Luo G."/>
        </authorList>
    </citation>
    <scope>NUCLEOTIDE SEQUENCE [LARGE SCALE GENOMIC DNA]</scope>
    <source>
        <strain evidence="3 4">OM05-11AA</strain>
    </source>
</reference>
<dbReference type="AlphaFoldDB" id="A0AB37LQA7"/>
<name>A0AB37LQA7_9BACT</name>
<dbReference type="Gene3D" id="2.40.100.20">
    <property type="match status" value="1"/>
</dbReference>
<sequence length="266" mass="29020">MLEVEPETPYDNDYNSMLSRAQAELAAIRQGDYPPIKTSVGNFDAYDLVFVGYPIWHGSMATPMQTFLHEHAVKLAGKRIALFATSGSSGISTSVGEARALCPEAEFTETLHLMSSTLPQMAGRIAAWLEQLNLNKDKHDDDMKTNTLSLTVGDKTFTATLAENSSVEALKERLAQGPLTVRMSDYGDMEKVGPLGFSLPRNDVSITTAPGDLILYQGNSLVIYYDANSWSFTRLGKVDGVTTREQMLDLLGGAGDITLTLSLQKE</sequence>
<dbReference type="SUPFAM" id="SSF50891">
    <property type="entry name" value="Cyclophilin-like"/>
    <property type="match status" value="1"/>
</dbReference>